<name>A0A650CN00_9CREN</name>
<dbReference type="Proteomes" id="UP000423396">
    <property type="component" value="Chromosome"/>
</dbReference>
<dbReference type="Pfam" id="PF06348">
    <property type="entry name" value="DUF1059"/>
    <property type="match status" value="2"/>
</dbReference>
<accession>A0A650CN00</accession>
<dbReference type="AlphaFoldDB" id="A0A650CN00"/>
<dbReference type="OrthoDB" id="9023at2157"/>
<dbReference type="RefSeq" id="WP_156005622.1">
    <property type="nucleotide sequence ID" value="NZ_CP045483.1"/>
</dbReference>
<gene>
    <name evidence="1" type="ORF">D1868_03565</name>
</gene>
<keyword evidence="2" id="KW-1185">Reference proteome</keyword>
<protein>
    <submittedName>
        <fullName evidence="1">DUF1059 domain-containing protein</fullName>
    </submittedName>
</protein>
<dbReference type="EMBL" id="CP045483">
    <property type="protein sequence ID" value="QGR19143.1"/>
    <property type="molecule type" value="Genomic_DNA"/>
</dbReference>
<dbReference type="InterPro" id="IPR009409">
    <property type="entry name" value="DUF1059"/>
</dbReference>
<proteinExistence type="predicted"/>
<reference evidence="1 2" key="1">
    <citation type="submission" date="2019-10" db="EMBL/GenBank/DDBJ databases">
        <title>Genome Sequences from Six Type Strain Members of the Archaeal Family Sulfolobaceae: Acidianus ambivalens, Acidianus infernus, Metallosphaera prunae, Stygiolobus azoricus, Sulfolobus metallicus, and Sulfurisphaera ohwakuensis.</title>
        <authorList>
            <person name="Counts J.A."/>
            <person name="Kelly R.M."/>
        </authorList>
    </citation>
    <scope>NUCLEOTIDE SEQUENCE [LARGE SCALE GENOMIC DNA]</scope>
    <source>
        <strain evidence="1 2">FC6</strain>
    </source>
</reference>
<sequence length="119" mass="13422">MMKYNFRCEDIGMSCGYEIRGASTEEELLEELKIHAKMSHNLNSIPPDVLEKIKRNIKKGGKYSFSCADVGMKCGFEIINADSEEELLNELAIHAKLSHNMTTIPQDTLNAIKSKIKVM</sequence>
<dbReference type="KEGG" id="sazo:D1868_03565"/>
<evidence type="ECO:0000313" key="1">
    <source>
        <dbReference type="EMBL" id="QGR19143.1"/>
    </source>
</evidence>
<organism evidence="1 2">
    <name type="scientific">Stygiolobus azoricus</name>
    <dbReference type="NCBI Taxonomy" id="41675"/>
    <lineage>
        <taxon>Archaea</taxon>
        <taxon>Thermoproteota</taxon>
        <taxon>Thermoprotei</taxon>
        <taxon>Sulfolobales</taxon>
        <taxon>Sulfolobaceae</taxon>
        <taxon>Stygiolobus</taxon>
    </lineage>
</organism>
<dbReference type="GeneID" id="42798120"/>
<evidence type="ECO:0000313" key="2">
    <source>
        <dbReference type="Proteomes" id="UP000423396"/>
    </source>
</evidence>